<dbReference type="EMBL" id="WELI01000018">
    <property type="protein sequence ID" value="KAB7725998.1"/>
    <property type="molecule type" value="Genomic_DNA"/>
</dbReference>
<gene>
    <name evidence="3" type="ORF">F5984_18965</name>
    <name evidence="2" type="ORF">F5984_25395</name>
</gene>
<feature type="non-terminal residue" evidence="2">
    <location>
        <position position="1"/>
    </location>
</feature>
<feature type="domain" description="Integrase catalytic" evidence="1">
    <location>
        <begin position="1"/>
        <end position="21"/>
    </location>
</feature>
<dbReference type="AlphaFoldDB" id="A0A7J5TS47"/>
<proteinExistence type="predicted"/>
<dbReference type="Pfam" id="PF13683">
    <property type="entry name" value="rve_3"/>
    <property type="match status" value="1"/>
</dbReference>
<evidence type="ECO:0000259" key="1">
    <source>
        <dbReference type="Pfam" id="PF13683"/>
    </source>
</evidence>
<name>A0A7J5TS47_9BACT</name>
<dbReference type="RefSeq" id="WP_152125806.1">
    <property type="nucleotide sequence ID" value="NZ_WELI01000008.1"/>
</dbReference>
<evidence type="ECO:0000313" key="2">
    <source>
        <dbReference type="EMBL" id="KAB7725998.1"/>
    </source>
</evidence>
<reference evidence="2 4" key="1">
    <citation type="submission" date="2019-10" db="EMBL/GenBank/DDBJ databases">
        <title>Rudanella paleaurantiibacter sp. nov., isolated from sludge.</title>
        <authorList>
            <person name="Xu S.Q."/>
        </authorList>
    </citation>
    <scope>NUCLEOTIDE SEQUENCE [LARGE SCALE GENOMIC DNA]</scope>
    <source>
        <strain evidence="2 4">HX-22-17</strain>
    </source>
</reference>
<protein>
    <submittedName>
        <fullName evidence="2">Transposase</fullName>
    </submittedName>
</protein>
<keyword evidence="4" id="KW-1185">Reference proteome</keyword>
<evidence type="ECO:0000313" key="4">
    <source>
        <dbReference type="Proteomes" id="UP000488299"/>
    </source>
</evidence>
<dbReference type="Proteomes" id="UP000488299">
    <property type="component" value="Unassembled WGS sequence"/>
</dbReference>
<organism evidence="2 4">
    <name type="scientific">Rudanella paleaurantiibacter</name>
    <dbReference type="NCBI Taxonomy" id="2614655"/>
    <lineage>
        <taxon>Bacteria</taxon>
        <taxon>Pseudomonadati</taxon>
        <taxon>Bacteroidota</taxon>
        <taxon>Cytophagia</taxon>
        <taxon>Cytophagales</taxon>
        <taxon>Cytophagaceae</taxon>
        <taxon>Rudanella</taxon>
    </lineage>
</organism>
<evidence type="ECO:0000313" key="3">
    <source>
        <dbReference type="EMBL" id="KAB7728458.1"/>
    </source>
</evidence>
<dbReference type="InterPro" id="IPR001584">
    <property type="entry name" value="Integrase_cat-core"/>
</dbReference>
<comment type="caution">
    <text evidence="2">The sequence shown here is derived from an EMBL/GenBank/DDBJ whole genome shotgun (WGS) entry which is preliminary data.</text>
</comment>
<accession>A0A7J5TS47</accession>
<dbReference type="GO" id="GO:0015074">
    <property type="term" value="P:DNA integration"/>
    <property type="evidence" value="ECO:0007669"/>
    <property type="project" value="InterPro"/>
</dbReference>
<sequence length="28" mass="3451">DEWLVEYNTERPHQALRFMTPVEYRQAA</sequence>
<dbReference type="EMBL" id="WELI01000008">
    <property type="protein sequence ID" value="KAB7728458.1"/>
    <property type="molecule type" value="Genomic_DNA"/>
</dbReference>